<accession>A0A1M6IMM9</accession>
<dbReference type="RefSeq" id="WP_073251570.1">
    <property type="nucleotide sequence ID" value="NZ_FQZQ01000007.1"/>
</dbReference>
<dbReference type="STRING" id="1470563.SAMN05444000_107172"/>
<dbReference type="AlphaFoldDB" id="A0A1M6IMM9"/>
<evidence type="ECO:0000313" key="2">
    <source>
        <dbReference type="EMBL" id="SHJ35697.1"/>
    </source>
</evidence>
<dbReference type="OrthoDB" id="7846319at2"/>
<feature type="transmembrane region" description="Helical" evidence="1">
    <location>
        <begin position="121"/>
        <end position="145"/>
    </location>
</feature>
<keyword evidence="1" id="KW-0472">Membrane</keyword>
<protein>
    <submittedName>
        <fullName evidence="2">Uncharacterized protein</fullName>
    </submittedName>
</protein>
<keyword evidence="3" id="KW-1185">Reference proteome</keyword>
<feature type="transmembrane region" description="Helical" evidence="1">
    <location>
        <begin position="13"/>
        <end position="43"/>
    </location>
</feature>
<proteinExistence type="predicted"/>
<reference evidence="3" key="1">
    <citation type="submission" date="2016-11" db="EMBL/GenBank/DDBJ databases">
        <authorList>
            <person name="Varghese N."/>
            <person name="Submissions S."/>
        </authorList>
    </citation>
    <scope>NUCLEOTIDE SEQUENCE [LARGE SCALE GENOMIC DNA]</scope>
    <source>
        <strain evidence="3">DSM 100564</strain>
    </source>
</reference>
<evidence type="ECO:0000256" key="1">
    <source>
        <dbReference type="SAM" id="Phobius"/>
    </source>
</evidence>
<dbReference type="Proteomes" id="UP000183982">
    <property type="component" value="Unassembled WGS sequence"/>
</dbReference>
<name>A0A1M6IMM9_9RHOB</name>
<dbReference type="EMBL" id="FQZQ01000007">
    <property type="protein sequence ID" value="SHJ35697.1"/>
    <property type="molecule type" value="Genomic_DNA"/>
</dbReference>
<gene>
    <name evidence="2" type="ORF">SAMN05444000_107172</name>
</gene>
<sequence length="234" mass="25362">MYALAFTTVRYNIAFYAIVTLVVVMLEMLMSAAGVVTLVFMGLTMLYTHRMIQLNEIYGWTDPMSTTGRDGSKIPLFGYVLRFCAYFVALMLILAGAFMALEATGVLNPDAFLSEIEYGMWGMLVGVPVFACALAIVGTVLPACAERADTSLKTAFLRGRKTFGRTVLNLIAGPLVVAFVGFFCLGQIGWLLGGFDNIIGRSLFRIAATILAILPAMLTATALSMAYLKAEKGR</sequence>
<keyword evidence="1" id="KW-1133">Transmembrane helix</keyword>
<feature type="transmembrane region" description="Helical" evidence="1">
    <location>
        <begin position="79"/>
        <end position="101"/>
    </location>
</feature>
<keyword evidence="1" id="KW-0812">Transmembrane</keyword>
<organism evidence="2 3">
    <name type="scientific">Shimia gijangensis</name>
    <dbReference type="NCBI Taxonomy" id="1470563"/>
    <lineage>
        <taxon>Bacteria</taxon>
        <taxon>Pseudomonadati</taxon>
        <taxon>Pseudomonadota</taxon>
        <taxon>Alphaproteobacteria</taxon>
        <taxon>Rhodobacterales</taxon>
        <taxon>Roseobacteraceae</taxon>
    </lineage>
</organism>
<feature type="transmembrane region" description="Helical" evidence="1">
    <location>
        <begin position="166"/>
        <end position="192"/>
    </location>
</feature>
<feature type="transmembrane region" description="Helical" evidence="1">
    <location>
        <begin position="204"/>
        <end position="228"/>
    </location>
</feature>
<evidence type="ECO:0000313" key="3">
    <source>
        <dbReference type="Proteomes" id="UP000183982"/>
    </source>
</evidence>